<reference evidence="2" key="2">
    <citation type="submission" date="2025-08" db="UniProtKB">
        <authorList>
            <consortium name="Ensembl"/>
        </authorList>
    </citation>
    <scope>IDENTIFICATION</scope>
</reference>
<evidence type="ECO:0000313" key="2">
    <source>
        <dbReference type="Ensembl" id="ENSCHIP00000018938.1"/>
    </source>
</evidence>
<feature type="domain" description="ABC transporter" evidence="1">
    <location>
        <begin position="3"/>
        <end position="93"/>
    </location>
</feature>
<sequence>MVQVRKSLGLCPQDDILFHHLTVSEHLYFYCVIKGVPPKTRSKEINKMLLSFDLIEKRDALSKSLSGGMKRKLSIIIALIGDSKVVILDEPTSGMDPVSRRFTWDVLQKHKENRTILLTTHHMDEADVLGDRIAIMAKGTLQCCGSTIFLKKVYGLSPFDHCLDANA</sequence>
<dbReference type="GO" id="GO:0016887">
    <property type="term" value="F:ATP hydrolysis activity"/>
    <property type="evidence" value="ECO:0007669"/>
    <property type="project" value="InterPro"/>
</dbReference>
<dbReference type="STRING" id="9925.ENSCHIP00000018938"/>
<dbReference type="PANTHER" id="PTHR19229:SF267">
    <property type="entry name" value="ABC TRANSPORTER A FAMILY MEMBER 1"/>
    <property type="match status" value="1"/>
</dbReference>
<dbReference type="AlphaFoldDB" id="A0A452F3L4"/>
<dbReference type="GO" id="GO:0005319">
    <property type="term" value="F:lipid transporter activity"/>
    <property type="evidence" value="ECO:0007669"/>
    <property type="project" value="TreeGrafter"/>
</dbReference>
<evidence type="ECO:0000313" key="3">
    <source>
        <dbReference type="Proteomes" id="UP000291000"/>
    </source>
</evidence>
<proteinExistence type="predicted"/>
<dbReference type="GeneTree" id="ENSGT00940000164007"/>
<dbReference type="Ensembl" id="ENSCHIT00000026753.1">
    <property type="protein sequence ID" value="ENSCHIP00000018938.1"/>
    <property type="gene ID" value="ENSCHIG00000018166.1"/>
</dbReference>
<dbReference type="InterPro" id="IPR003439">
    <property type="entry name" value="ABC_transporter-like_ATP-bd"/>
</dbReference>
<dbReference type="InterPro" id="IPR026082">
    <property type="entry name" value="ABCA"/>
</dbReference>
<reference evidence="2 3" key="1">
    <citation type="submission" date="2016-04" db="EMBL/GenBank/DDBJ databases">
        <title>Polished mammalian reference genomes with single-molecule sequencing and chromosome conformation capture applied to the Capra hircus genome.</title>
        <authorList>
            <person name="Bickhart D.M."/>
            <person name="Koren S."/>
            <person name="Rosen B."/>
            <person name="Hastie A."/>
            <person name="Liachko I."/>
            <person name="Sullivan S.T."/>
            <person name="Burton J."/>
            <person name="Sayre B.L."/>
            <person name="Huson H.J."/>
            <person name="Lee J."/>
            <person name="Lam E."/>
            <person name="Kelley C.M."/>
            <person name="Hutchison J.L."/>
            <person name="Zhou Y."/>
            <person name="Sun J."/>
            <person name="Crisa A."/>
            <person name="Schwartz J.C."/>
            <person name="Hammond J.A."/>
            <person name="Schroeder S.G."/>
            <person name="Liu G.E."/>
            <person name="Dunham M."/>
            <person name="Shendure J."/>
            <person name="Sonstegard T.S."/>
            <person name="Phillippy A.M."/>
            <person name="Van Tassell C.P."/>
            <person name="Smith T.P."/>
        </authorList>
    </citation>
    <scope>NUCLEOTIDE SEQUENCE [LARGE SCALE GENOMIC DNA]</scope>
</reference>
<keyword evidence="3" id="KW-1185">Reference proteome</keyword>
<dbReference type="GO" id="GO:0016020">
    <property type="term" value="C:membrane"/>
    <property type="evidence" value="ECO:0007669"/>
    <property type="project" value="InterPro"/>
</dbReference>
<dbReference type="CDD" id="cd03263">
    <property type="entry name" value="ABC_subfamily_A"/>
    <property type="match status" value="1"/>
</dbReference>
<dbReference type="Pfam" id="PF00005">
    <property type="entry name" value="ABC_tran"/>
    <property type="match status" value="1"/>
</dbReference>
<dbReference type="GO" id="GO:0005524">
    <property type="term" value="F:ATP binding"/>
    <property type="evidence" value="ECO:0007669"/>
    <property type="project" value="InterPro"/>
</dbReference>
<dbReference type="SUPFAM" id="SSF52540">
    <property type="entry name" value="P-loop containing nucleoside triphosphate hydrolases"/>
    <property type="match status" value="1"/>
</dbReference>
<reference evidence="2" key="3">
    <citation type="submission" date="2025-09" db="UniProtKB">
        <authorList>
            <consortium name="Ensembl"/>
        </authorList>
    </citation>
    <scope>IDENTIFICATION</scope>
</reference>
<dbReference type="EMBL" id="LWLT01000031">
    <property type="status" value="NOT_ANNOTATED_CDS"/>
    <property type="molecule type" value="Genomic_DNA"/>
</dbReference>
<accession>A0A452F3L4</accession>
<organism evidence="2 3">
    <name type="scientific">Capra hircus</name>
    <name type="common">Goat</name>
    <dbReference type="NCBI Taxonomy" id="9925"/>
    <lineage>
        <taxon>Eukaryota</taxon>
        <taxon>Metazoa</taxon>
        <taxon>Chordata</taxon>
        <taxon>Craniata</taxon>
        <taxon>Vertebrata</taxon>
        <taxon>Euteleostomi</taxon>
        <taxon>Mammalia</taxon>
        <taxon>Eutheria</taxon>
        <taxon>Laurasiatheria</taxon>
        <taxon>Artiodactyla</taxon>
        <taxon>Ruminantia</taxon>
        <taxon>Pecora</taxon>
        <taxon>Bovidae</taxon>
        <taxon>Caprinae</taxon>
        <taxon>Capra</taxon>
    </lineage>
</organism>
<dbReference type="OMA" id="CHKEIDQ"/>
<dbReference type="GO" id="GO:0140359">
    <property type="term" value="F:ABC-type transporter activity"/>
    <property type="evidence" value="ECO:0007669"/>
    <property type="project" value="InterPro"/>
</dbReference>
<dbReference type="Proteomes" id="UP000291000">
    <property type="component" value="Chromosome 25"/>
</dbReference>
<dbReference type="PANTHER" id="PTHR19229">
    <property type="entry name" value="ATP-BINDING CASSETTE TRANSPORTER SUBFAMILY A ABCA"/>
    <property type="match status" value="1"/>
</dbReference>
<protein>
    <recommendedName>
        <fullName evidence="1">ABC transporter domain-containing protein</fullName>
    </recommendedName>
</protein>
<dbReference type="InterPro" id="IPR027417">
    <property type="entry name" value="P-loop_NTPase"/>
</dbReference>
<name>A0A452F3L4_CAPHI</name>
<evidence type="ECO:0000259" key="1">
    <source>
        <dbReference type="Pfam" id="PF00005"/>
    </source>
</evidence>
<dbReference type="Gene3D" id="3.40.50.300">
    <property type="entry name" value="P-loop containing nucleotide triphosphate hydrolases"/>
    <property type="match status" value="1"/>
</dbReference>